<sequence length="158" mass="16767">MKKVLLSIVGAVILFASSAGAASAGAPKLLSAVDEVVGTPYLYGGTTTKGFDCSGFILHIFKQYDIKLPRTSREQAKVGTKVDKSDLRVGDLVFFNTSGKGVSHAGVYVGNGKFAHSSSSKGVTITKLSSSYYAKRYVTARRVTTKAQYSKMIGVKLS</sequence>
<feature type="domain" description="NlpC/P60" evidence="6">
    <location>
        <begin position="23"/>
        <end position="144"/>
    </location>
</feature>
<evidence type="ECO:0000256" key="4">
    <source>
        <dbReference type="ARBA" id="ARBA00022807"/>
    </source>
</evidence>
<feature type="chain" id="PRO_5046299751" description="NlpC/P60 domain-containing protein" evidence="5">
    <location>
        <begin position="22"/>
        <end position="158"/>
    </location>
</feature>
<proteinExistence type="inferred from homology"/>
<evidence type="ECO:0000256" key="2">
    <source>
        <dbReference type="ARBA" id="ARBA00022670"/>
    </source>
</evidence>
<keyword evidence="4" id="KW-0788">Thiol protease</keyword>
<dbReference type="Gene3D" id="3.90.1720.10">
    <property type="entry name" value="endopeptidase domain like (from Nostoc punctiforme)"/>
    <property type="match status" value="1"/>
</dbReference>
<evidence type="ECO:0000313" key="7">
    <source>
        <dbReference type="EMBL" id="GIQ66891.1"/>
    </source>
</evidence>
<feature type="signal peptide" evidence="5">
    <location>
        <begin position="1"/>
        <end position="21"/>
    </location>
</feature>
<accession>A0ABQ4NFD9</accession>
<dbReference type="PROSITE" id="PS51935">
    <property type="entry name" value="NLPC_P60"/>
    <property type="match status" value="1"/>
</dbReference>
<dbReference type="PANTHER" id="PTHR47053:SF1">
    <property type="entry name" value="MUREIN DD-ENDOPEPTIDASE MEPH-RELATED"/>
    <property type="match status" value="1"/>
</dbReference>
<dbReference type="InterPro" id="IPR000064">
    <property type="entry name" value="NLP_P60_dom"/>
</dbReference>
<dbReference type="RefSeq" id="WP_062494609.1">
    <property type="nucleotide sequence ID" value="NZ_BOVJ01000223.1"/>
</dbReference>
<name>A0ABQ4NFD9_9BACL</name>
<keyword evidence="5" id="KW-0732">Signal</keyword>
<evidence type="ECO:0000313" key="8">
    <source>
        <dbReference type="Proteomes" id="UP000680304"/>
    </source>
</evidence>
<comment type="similarity">
    <text evidence="1">Belongs to the peptidase C40 family.</text>
</comment>
<keyword evidence="3" id="KW-0378">Hydrolase</keyword>
<gene>
    <name evidence="7" type="ORF">PACILC2_54590</name>
</gene>
<keyword evidence="2" id="KW-0645">Protease</keyword>
<dbReference type="InterPro" id="IPR051202">
    <property type="entry name" value="Peptidase_C40"/>
</dbReference>
<keyword evidence="8" id="KW-1185">Reference proteome</keyword>
<evidence type="ECO:0000256" key="5">
    <source>
        <dbReference type="SAM" id="SignalP"/>
    </source>
</evidence>
<organism evidence="7 8">
    <name type="scientific">Paenibacillus cisolokensis</name>
    <dbReference type="NCBI Taxonomy" id="1658519"/>
    <lineage>
        <taxon>Bacteria</taxon>
        <taxon>Bacillati</taxon>
        <taxon>Bacillota</taxon>
        <taxon>Bacilli</taxon>
        <taxon>Bacillales</taxon>
        <taxon>Paenibacillaceae</taxon>
        <taxon>Paenibacillus</taxon>
    </lineage>
</organism>
<dbReference type="PANTHER" id="PTHR47053">
    <property type="entry name" value="MUREIN DD-ENDOPEPTIDASE MEPH-RELATED"/>
    <property type="match status" value="1"/>
</dbReference>
<comment type="caution">
    <text evidence="7">The sequence shown here is derived from an EMBL/GenBank/DDBJ whole genome shotgun (WGS) entry which is preliminary data.</text>
</comment>
<protein>
    <recommendedName>
        <fullName evidence="6">NlpC/P60 domain-containing protein</fullName>
    </recommendedName>
</protein>
<reference evidence="7 8" key="1">
    <citation type="submission" date="2021-04" db="EMBL/GenBank/DDBJ databases">
        <title>Draft genome sequence of Paenibacillus cisolokensis, LC2-13A.</title>
        <authorList>
            <person name="Uke A."/>
            <person name="Chhe C."/>
            <person name="Baramee S."/>
            <person name="Kosugi A."/>
        </authorList>
    </citation>
    <scope>NUCLEOTIDE SEQUENCE [LARGE SCALE GENOMIC DNA]</scope>
    <source>
        <strain evidence="7 8">LC2-13A</strain>
    </source>
</reference>
<dbReference type="Pfam" id="PF00877">
    <property type="entry name" value="NLPC_P60"/>
    <property type="match status" value="1"/>
</dbReference>
<dbReference type="SUPFAM" id="SSF54001">
    <property type="entry name" value="Cysteine proteinases"/>
    <property type="match status" value="1"/>
</dbReference>
<dbReference type="InterPro" id="IPR038765">
    <property type="entry name" value="Papain-like_cys_pep_sf"/>
</dbReference>
<evidence type="ECO:0000256" key="3">
    <source>
        <dbReference type="ARBA" id="ARBA00022801"/>
    </source>
</evidence>
<evidence type="ECO:0000256" key="1">
    <source>
        <dbReference type="ARBA" id="ARBA00007074"/>
    </source>
</evidence>
<evidence type="ECO:0000259" key="6">
    <source>
        <dbReference type="PROSITE" id="PS51935"/>
    </source>
</evidence>
<dbReference type="Proteomes" id="UP000680304">
    <property type="component" value="Unassembled WGS sequence"/>
</dbReference>
<dbReference type="EMBL" id="BOVJ01000223">
    <property type="protein sequence ID" value="GIQ66891.1"/>
    <property type="molecule type" value="Genomic_DNA"/>
</dbReference>